<evidence type="ECO:0000256" key="1">
    <source>
        <dbReference type="ARBA" id="ARBA00012528"/>
    </source>
</evidence>
<dbReference type="OrthoDB" id="9812034at2"/>
<evidence type="ECO:0000313" key="5">
    <source>
        <dbReference type="Proteomes" id="UP000199409"/>
    </source>
</evidence>
<dbReference type="Gene3D" id="3.30.70.270">
    <property type="match status" value="1"/>
</dbReference>
<dbReference type="EC" id="2.7.7.65" evidence="1"/>
<organism evidence="4 5">
    <name type="scientific">Desulfuromusa kysingii</name>
    <dbReference type="NCBI Taxonomy" id="37625"/>
    <lineage>
        <taxon>Bacteria</taxon>
        <taxon>Pseudomonadati</taxon>
        <taxon>Thermodesulfobacteriota</taxon>
        <taxon>Desulfuromonadia</taxon>
        <taxon>Desulfuromonadales</taxon>
        <taxon>Geopsychrobacteraceae</taxon>
        <taxon>Desulfuromusa</taxon>
    </lineage>
</organism>
<dbReference type="GO" id="GO:0052621">
    <property type="term" value="F:diguanylate cyclase activity"/>
    <property type="evidence" value="ECO:0007669"/>
    <property type="project" value="UniProtKB-EC"/>
</dbReference>
<dbReference type="InterPro" id="IPR050469">
    <property type="entry name" value="Diguanylate_Cyclase"/>
</dbReference>
<dbReference type="Proteomes" id="UP000199409">
    <property type="component" value="Unassembled WGS sequence"/>
</dbReference>
<feature type="domain" description="GGDEF" evidence="3">
    <location>
        <begin position="75"/>
        <end position="209"/>
    </location>
</feature>
<dbReference type="EMBL" id="FNQN01000005">
    <property type="protein sequence ID" value="SEA39911.1"/>
    <property type="molecule type" value="Genomic_DNA"/>
</dbReference>
<evidence type="ECO:0000256" key="2">
    <source>
        <dbReference type="ARBA" id="ARBA00034247"/>
    </source>
</evidence>
<dbReference type="InterPro" id="IPR043128">
    <property type="entry name" value="Rev_trsase/Diguanyl_cyclase"/>
</dbReference>
<dbReference type="PANTHER" id="PTHR45138:SF9">
    <property type="entry name" value="DIGUANYLATE CYCLASE DGCM-RELATED"/>
    <property type="match status" value="1"/>
</dbReference>
<evidence type="ECO:0000313" key="4">
    <source>
        <dbReference type="EMBL" id="SEA39911.1"/>
    </source>
</evidence>
<dbReference type="InterPro" id="IPR000160">
    <property type="entry name" value="GGDEF_dom"/>
</dbReference>
<gene>
    <name evidence="4" type="ORF">SAMN05660420_01999</name>
</gene>
<keyword evidence="5" id="KW-1185">Reference proteome</keyword>
<name>A0A1H4AVN1_9BACT</name>
<dbReference type="SMART" id="SM00267">
    <property type="entry name" value="GGDEF"/>
    <property type="match status" value="1"/>
</dbReference>
<dbReference type="STRING" id="37625.SAMN05660420_01999"/>
<dbReference type="Pfam" id="PF00990">
    <property type="entry name" value="GGDEF"/>
    <property type="match status" value="1"/>
</dbReference>
<dbReference type="RefSeq" id="WP_092347590.1">
    <property type="nucleotide sequence ID" value="NZ_FNQN01000005.1"/>
</dbReference>
<dbReference type="AlphaFoldDB" id="A0A1H4AVN1"/>
<dbReference type="CDD" id="cd01949">
    <property type="entry name" value="GGDEF"/>
    <property type="match status" value="1"/>
</dbReference>
<reference evidence="4 5" key="1">
    <citation type="submission" date="2016-10" db="EMBL/GenBank/DDBJ databases">
        <authorList>
            <person name="de Groot N.N."/>
        </authorList>
    </citation>
    <scope>NUCLEOTIDE SEQUENCE [LARGE SCALE GENOMIC DNA]</scope>
    <source>
        <strain evidence="4 5">DSM 7343</strain>
    </source>
</reference>
<dbReference type="FunFam" id="3.30.70.270:FF:000001">
    <property type="entry name" value="Diguanylate cyclase domain protein"/>
    <property type="match status" value="1"/>
</dbReference>
<accession>A0A1H4AVN1</accession>
<dbReference type="PANTHER" id="PTHR45138">
    <property type="entry name" value="REGULATORY COMPONENTS OF SENSORY TRANSDUCTION SYSTEM"/>
    <property type="match status" value="1"/>
</dbReference>
<sequence length="235" mass="25914">MTVNSDDSHAPASSTLTCPVGVTDCPIALEVAELRRNLSTLSDLVKTDPLTGIGNYRSFIQALEQEIERTLRSGQPTSLVMLDIDFFKKVNDQWGHEVGNQALIHLTTLLQKTVRKLDIPCRYGGEEFAIILPDTTLTASIPVAERIRQVIENTPLDVAGKSLKLTVSLGIATYREQENISVAELVKQADEYLYQAKENGRNCVCHAKPPSINIVSKEEKQTLSELFGSGMTKKD</sequence>
<evidence type="ECO:0000259" key="3">
    <source>
        <dbReference type="PROSITE" id="PS50887"/>
    </source>
</evidence>
<proteinExistence type="predicted"/>
<dbReference type="SUPFAM" id="SSF55073">
    <property type="entry name" value="Nucleotide cyclase"/>
    <property type="match status" value="1"/>
</dbReference>
<dbReference type="PROSITE" id="PS50887">
    <property type="entry name" value="GGDEF"/>
    <property type="match status" value="1"/>
</dbReference>
<dbReference type="InterPro" id="IPR029787">
    <property type="entry name" value="Nucleotide_cyclase"/>
</dbReference>
<protein>
    <recommendedName>
        <fullName evidence="1">diguanylate cyclase</fullName>
        <ecNumber evidence="1">2.7.7.65</ecNumber>
    </recommendedName>
</protein>
<dbReference type="NCBIfam" id="TIGR00254">
    <property type="entry name" value="GGDEF"/>
    <property type="match status" value="1"/>
</dbReference>
<comment type="catalytic activity">
    <reaction evidence="2">
        <text>2 GTP = 3',3'-c-di-GMP + 2 diphosphate</text>
        <dbReference type="Rhea" id="RHEA:24898"/>
        <dbReference type="ChEBI" id="CHEBI:33019"/>
        <dbReference type="ChEBI" id="CHEBI:37565"/>
        <dbReference type="ChEBI" id="CHEBI:58805"/>
        <dbReference type="EC" id="2.7.7.65"/>
    </reaction>
</comment>